<dbReference type="GO" id="GO:0003684">
    <property type="term" value="F:damaged DNA binding"/>
    <property type="evidence" value="ECO:0007669"/>
    <property type="project" value="TreeGrafter"/>
</dbReference>
<dbReference type="AlphaFoldDB" id="A0AAD5MCB5"/>
<proteinExistence type="inferred from homology"/>
<reference evidence="15" key="1">
    <citation type="submission" date="2021-06" db="EMBL/GenBank/DDBJ databases">
        <title>Parelaphostrongylus tenuis whole genome reference sequence.</title>
        <authorList>
            <person name="Garwood T.J."/>
            <person name="Larsen P.A."/>
            <person name="Fountain-Jones N.M."/>
            <person name="Garbe J.R."/>
            <person name="Macchietto M.G."/>
            <person name="Kania S.A."/>
            <person name="Gerhold R.W."/>
            <person name="Richards J.E."/>
            <person name="Wolf T.M."/>
        </authorList>
    </citation>
    <scope>NUCLEOTIDE SEQUENCE</scope>
    <source>
        <strain evidence="15">MNPRO001-30</strain>
        <tissue evidence="15">Meninges</tissue>
    </source>
</reference>
<keyword evidence="4" id="KW-0158">Chromosome</keyword>
<dbReference type="GO" id="GO:0003697">
    <property type="term" value="F:single-stranded DNA binding"/>
    <property type="evidence" value="ECO:0007669"/>
    <property type="project" value="TreeGrafter"/>
</dbReference>
<dbReference type="PANTHER" id="PTHR19306:SF6">
    <property type="entry name" value="STRUCTURAL MAINTENANCE OF CHROMOSOMES PROTEIN 6"/>
    <property type="match status" value="1"/>
</dbReference>
<dbReference type="InterPro" id="IPR027417">
    <property type="entry name" value="P-loop_NTPase"/>
</dbReference>
<dbReference type="InterPro" id="IPR038729">
    <property type="entry name" value="Rad50/SbcC_AAA"/>
</dbReference>
<gene>
    <name evidence="15" type="ORF">KIN20_001243</name>
</gene>
<feature type="region of interest" description="Disordered" evidence="13">
    <location>
        <begin position="44"/>
        <end position="67"/>
    </location>
</feature>
<dbReference type="GO" id="GO:0000724">
    <property type="term" value="P:double-strand break repair via homologous recombination"/>
    <property type="evidence" value="ECO:0007669"/>
    <property type="project" value="TreeGrafter"/>
</dbReference>
<keyword evidence="6" id="KW-0227">DNA damage</keyword>
<evidence type="ECO:0000256" key="7">
    <source>
        <dbReference type="ARBA" id="ARBA00022840"/>
    </source>
</evidence>
<name>A0AAD5MCB5_PARTN</name>
<dbReference type="Proteomes" id="UP001196413">
    <property type="component" value="Unassembled WGS sequence"/>
</dbReference>
<evidence type="ECO:0000256" key="2">
    <source>
        <dbReference type="ARBA" id="ARBA00004286"/>
    </source>
</evidence>
<evidence type="ECO:0000256" key="11">
    <source>
        <dbReference type="ARBA" id="ARBA00023242"/>
    </source>
</evidence>
<dbReference type="Pfam" id="PF13476">
    <property type="entry name" value="AAA_23"/>
    <property type="match status" value="1"/>
</dbReference>
<keyword evidence="10" id="KW-0234">DNA repair</keyword>
<evidence type="ECO:0000256" key="3">
    <source>
        <dbReference type="ARBA" id="ARBA00006793"/>
    </source>
</evidence>
<evidence type="ECO:0000256" key="1">
    <source>
        <dbReference type="ARBA" id="ARBA00004123"/>
    </source>
</evidence>
<keyword evidence="5" id="KW-0547">Nucleotide-binding</keyword>
<feature type="domain" description="Rad50/SbcC-type AAA" evidence="14">
    <location>
        <begin position="107"/>
        <end position="370"/>
    </location>
</feature>
<keyword evidence="11" id="KW-0539">Nucleus</keyword>
<dbReference type="EMBL" id="JAHQIW010000176">
    <property type="protein sequence ID" value="KAJ1346462.1"/>
    <property type="molecule type" value="Genomic_DNA"/>
</dbReference>
<comment type="subcellular location">
    <subcellularLocation>
        <location evidence="2">Chromosome</location>
    </subcellularLocation>
    <subcellularLocation>
        <location evidence="1">Nucleus</location>
    </subcellularLocation>
</comment>
<comment type="caution">
    <text evidence="15">The sequence shown here is derived from an EMBL/GenBank/DDBJ whole genome shotgun (WGS) entry which is preliminary data.</text>
</comment>
<keyword evidence="16" id="KW-1185">Reference proteome</keyword>
<evidence type="ECO:0000313" key="16">
    <source>
        <dbReference type="Proteomes" id="UP001196413"/>
    </source>
</evidence>
<evidence type="ECO:0000256" key="6">
    <source>
        <dbReference type="ARBA" id="ARBA00022763"/>
    </source>
</evidence>
<evidence type="ECO:0000256" key="10">
    <source>
        <dbReference type="ARBA" id="ARBA00023204"/>
    </source>
</evidence>
<accession>A0AAD5MCB5</accession>
<dbReference type="GO" id="GO:0030915">
    <property type="term" value="C:Smc5-Smc6 complex"/>
    <property type="evidence" value="ECO:0007669"/>
    <property type="project" value="TreeGrafter"/>
</dbReference>
<dbReference type="Gene3D" id="3.40.50.300">
    <property type="entry name" value="P-loop containing nucleotide triphosphate hydrolases"/>
    <property type="match status" value="1"/>
</dbReference>
<evidence type="ECO:0000256" key="8">
    <source>
        <dbReference type="ARBA" id="ARBA00023054"/>
    </source>
</evidence>
<organism evidence="15 16">
    <name type="scientific">Parelaphostrongylus tenuis</name>
    <name type="common">Meningeal worm</name>
    <dbReference type="NCBI Taxonomy" id="148309"/>
    <lineage>
        <taxon>Eukaryota</taxon>
        <taxon>Metazoa</taxon>
        <taxon>Ecdysozoa</taxon>
        <taxon>Nematoda</taxon>
        <taxon>Chromadorea</taxon>
        <taxon>Rhabditida</taxon>
        <taxon>Rhabditina</taxon>
        <taxon>Rhabditomorpha</taxon>
        <taxon>Strongyloidea</taxon>
        <taxon>Metastrongylidae</taxon>
        <taxon>Parelaphostrongylus</taxon>
    </lineage>
</organism>
<evidence type="ECO:0000256" key="12">
    <source>
        <dbReference type="SAM" id="Coils"/>
    </source>
</evidence>
<keyword evidence="7" id="KW-0067">ATP-binding</keyword>
<feature type="coiled-coil region" evidence="12">
    <location>
        <begin position="345"/>
        <end position="386"/>
    </location>
</feature>
<feature type="coiled-coil region" evidence="12">
    <location>
        <begin position="429"/>
        <end position="507"/>
    </location>
</feature>
<keyword evidence="8 12" id="KW-0175">Coiled coil</keyword>
<dbReference type="GO" id="GO:0005524">
    <property type="term" value="F:ATP binding"/>
    <property type="evidence" value="ECO:0007669"/>
    <property type="project" value="UniProtKB-KW"/>
</dbReference>
<evidence type="ECO:0000259" key="14">
    <source>
        <dbReference type="Pfam" id="PF13476"/>
    </source>
</evidence>
<dbReference type="GO" id="GO:0016887">
    <property type="term" value="F:ATP hydrolysis activity"/>
    <property type="evidence" value="ECO:0007669"/>
    <property type="project" value="InterPro"/>
</dbReference>
<evidence type="ECO:0000256" key="9">
    <source>
        <dbReference type="ARBA" id="ARBA00023172"/>
    </source>
</evidence>
<evidence type="ECO:0000256" key="4">
    <source>
        <dbReference type="ARBA" id="ARBA00022454"/>
    </source>
</evidence>
<comment type="similarity">
    <text evidence="3">Belongs to the SMC family. SMC6 subfamily.</text>
</comment>
<evidence type="ECO:0000313" key="15">
    <source>
        <dbReference type="EMBL" id="KAJ1346462.1"/>
    </source>
</evidence>
<dbReference type="SUPFAM" id="SSF52540">
    <property type="entry name" value="P-loop containing nucleoside triphosphate hydrolases"/>
    <property type="match status" value="1"/>
</dbReference>
<dbReference type="GO" id="GO:0035861">
    <property type="term" value="C:site of double-strand break"/>
    <property type="evidence" value="ECO:0007669"/>
    <property type="project" value="TreeGrafter"/>
</dbReference>
<protein>
    <recommendedName>
        <fullName evidence="14">Rad50/SbcC-type AAA domain-containing protein</fullName>
    </recommendedName>
</protein>
<evidence type="ECO:0000256" key="13">
    <source>
        <dbReference type="SAM" id="MobiDB-lite"/>
    </source>
</evidence>
<sequence length="561" mass="64320">MEDIEIDADVENKHHLVATTRKRRSDHENDDMDRVNKLKRTAVTSSVTKGSSGGRPHGTFRTKPCGVKSHSDTVMAASRLVGRQADSPTCMHRHAESREVAGRIAAIELQNFMCHGHLKIAFDTQANNCFYIGGPNGSGKSALFSAMNIGLGGRGNTNDRGNSVKSYIKEGRSKAKIRVVLTNRGLSSHPDYGDFVAVERTITPSCSTYVLKSISGTGKNSTEVVVSKKKADLDQLLVRYGIQLNNPIFWMSQDRSRHFLQQMKPNRLYEIFMCATELEHTKKCYQYCQVLSEGVETICRSMKEEFEKMRRQYKTMKEERERLGSIQNMRKEQSEIGWMLLWCPLRDVLEEIQEAVKNREKFERDLEHLQKRFDEDTQKKNECEAEASSVQSNLTVETDNLTKLRELKTEKKSAISDISSEITSDGAKRARLKSNRISYEKRRDLLNEQIRKLEEEFQCEKRKEEASLTKAKMDEVTEKESEYIERLQLIQQERDELQKAQEESSMRHNKLVRESRKISGKIQDLGNEISRAEMTKKNAVMRFGENVPQILKILAANGDKF</sequence>
<dbReference type="GO" id="GO:0005634">
    <property type="term" value="C:nucleus"/>
    <property type="evidence" value="ECO:0007669"/>
    <property type="project" value="UniProtKB-SubCell"/>
</dbReference>
<dbReference type="PANTHER" id="PTHR19306">
    <property type="entry name" value="STRUCTURAL MAINTENANCE OF CHROMOSOMES 5,6 SMC5, SMC6"/>
    <property type="match status" value="1"/>
</dbReference>
<keyword evidence="9" id="KW-0233">DNA recombination</keyword>
<evidence type="ECO:0000256" key="5">
    <source>
        <dbReference type="ARBA" id="ARBA00022741"/>
    </source>
</evidence>